<dbReference type="RefSeq" id="WP_184056542.1">
    <property type="nucleotide sequence ID" value="NZ_JACIJK010000004.1"/>
</dbReference>
<evidence type="ECO:0000259" key="2">
    <source>
        <dbReference type="Pfam" id="PF13400"/>
    </source>
</evidence>
<accession>A0A7W9EVV5</accession>
<dbReference type="Proteomes" id="UP000546200">
    <property type="component" value="Unassembled WGS sequence"/>
</dbReference>
<feature type="domain" description="Putative Flp pilus-assembly TadG-like N-terminal" evidence="2">
    <location>
        <begin position="24"/>
        <end position="68"/>
    </location>
</feature>
<organism evidence="3 4">
    <name type="scientific">Sphingomonas aerophila</name>
    <dbReference type="NCBI Taxonomy" id="1344948"/>
    <lineage>
        <taxon>Bacteria</taxon>
        <taxon>Pseudomonadati</taxon>
        <taxon>Pseudomonadota</taxon>
        <taxon>Alphaproteobacteria</taxon>
        <taxon>Sphingomonadales</taxon>
        <taxon>Sphingomonadaceae</taxon>
        <taxon>Sphingomonas</taxon>
    </lineage>
</organism>
<gene>
    <name evidence="3" type="ORF">FHS94_001714</name>
</gene>
<dbReference type="AlphaFoldDB" id="A0A7W9EVV5"/>
<evidence type="ECO:0000313" key="4">
    <source>
        <dbReference type="Proteomes" id="UP000546200"/>
    </source>
</evidence>
<dbReference type="EMBL" id="JACIJK010000004">
    <property type="protein sequence ID" value="MBB5714878.1"/>
    <property type="molecule type" value="Genomic_DNA"/>
</dbReference>
<name>A0A7W9EVV5_9SPHN</name>
<keyword evidence="4" id="KW-1185">Reference proteome</keyword>
<dbReference type="Pfam" id="PF13400">
    <property type="entry name" value="Tad"/>
    <property type="match status" value="1"/>
</dbReference>
<evidence type="ECO:0000256" key="1">
    <source>
        <dbReference type="SAM" id="Phobius"/>
    </source>
</evidence>
<dbReference type="Gene3D" id="3.40.50.410">
    <property type="entry name" value="von Willebrand factor, type A domain"/>
    <property type="match status" value="2"/>
</dbReference>
<proteinExistence type="predicted"/>
<keyword evidence="1" id="KW-0472">Membrane</keyword>
<dbReference type="InterPro" id="IPR028087">
    <property type="entry name" value="Tad_N"/>
</dbReference>
<protein>
    <submittedName>
        <fullName evidence="3">Flp pilus assembly protein TadG</fullName>
    </submittedName>
</protein>
<dbReference type="InterPro" id="IPR036465">
    <property type="entry name" value="vWFA_dom_sf"/>
</dbReference>
<dbReference type="SUPFAM" id="SSF53300">
    <property type="entry name" value="vWA-like"/>
    <property type="match status" value="1"/>
</dbReference>
<sequence length="627" mass="67423">MTDQNLKLTIAPGFLTRLARDRRGNTLVMVAAFMVPILGFAGSAVDMTRLYVVKVRLQQACDAGALAGRKGMTDTTTKTTLDATASAQAQMFFTNNFRNGWLGTSNTVFTPTKASVGSGATVANAVNGTASVAVPMTVMAMFGAKTTTVSVTCQAIYDLADTDVMFVLDTTGSMSGAPTGGGNGKKLTYTRDDGISAYYNDELAGSKVEALRKAVLLFDQTMTENKQSDTIVRYGFAPYSTVVNVGKLLPSSSVSTNLAYNTRWVDGDYPSISNVVGAYPITQVDCLNNRRTPGWSNSYRYQISGQNYAVAPTYSYVGFTGTTNWAANNGGTCTGTGGSVRRPLWRYGTTSLPVNDYALLNTVPTPGRINGATSKWRGCVEMTGKSNASSFDANSLPSDLDPDVMPPWRPMWPEVVWYPQGASSGYPGLVRDQDVNANYNYGALSAQEQADSVTCPMEAQTLKAMSSSEVNNYLYANNFKAAGNTYHDYGMAWGLRMLSLKGPFAATVKAVDGRKQPSQNIVFMTDGDPVADLDNYQMYGVEGLDGNMADKNATQEKTNHQMRLRVLCDAAKLRGITVYMIAFGTALTDDMKYCASPGQSFTASNNAALQDAFAAIAKRIAMLRVNQ</sequence>
<keyword evidence="1" id="KW-0812">Transmembrane</keyword>
<comment type="caution">
    <text evidence="3">The sequence shown here is derived from an EMBL/GenBank/DDBJ whole genome shotgun (WGS) entry which is preliminary data.</text>
</comment>
<feature type="transmembrane region" description="Helical" evidence="1">
    <location>
        <begin position="27"/>
        <end position="45"/>
    </location>
</feature>
<reference evidence="3 4" key="1">
    <citation type="submission" date="2020-08" db="EMBL/GenBank/DDBJ databases">
        <title>Genomic Encyclopedia of Type Strains, Phase IV (KMG-IV): sequencing the most valuable type-strain genomes for metagenomic binning, comparative biology and taxonomic classification.</title>
        <authorList>
            <person name="Goeker M."/>
        </authorList>
    </citation>
    <scope>NUCLEOTIDE SEQUENCE [LARGE SCALE GENOMIC DNA]</scope>
    <source>
        <strain evidence="3 4">DSM 100044</strain>
    </source>
</reference>
<keyword evidence="1" id="KW-1133">Transmembrane helix</keyword>
<evidence type="ECO:0000313" key="3">
    <source>
        <dbReference type="EMBL" id="MBB5714878.1"/>
    </source>
</evidence>